<sequence length="436" mass="42179">MMVALTPTQALAIATPVPLGTAASFSVLAGAGVTNTGPTVIGQDLGTHPTPSITGFPPGIVLGAVHAADAVALQAKSDLVTAYNQAAGQATDFALPAAIGNGQTLLPGVHTAVSGVGLTGNLTLDAGGNPNAVWVFQIPEALTTASNSSVTLTNGASPCNVYWQVGSSATLGTTSTFVGTIMALTSISVTTGTTIEGRALARNGSVTLDSNRIFLSGCETSTNGGTTTGGTSTGTTGGGGLITGGIVTGGLTGPIVSTAATSGNVAGNTSGNTAGNTAGNVGNSAGNTSGNTAGNTAGNVAGSTAGNTVGGGGGDGHDHGPGRPGRPDHGGEPGRPDHGGKPGKPDHGGKPGKPDHGGEPGRPDHGGEPGKPDHGGKPGRPDHGGEPGKPDHGGKPDSGSASHPVRSDHGKQSEGHFGYDEMPKGYKVDDSKRHEG</sequence>
<gene>
    <name evidence="5" type="ORF">SAZU_5252</name>
</gene>
<feature type="signal peptide" evidence="4">
    <location>
        <begin position="1"/>
        <end position="29"/>
    </location>
</feature>
<evidence type="ECO:0000256" key="2">
    <source>
        <dbReference type="ARBA" id="ARBA00022729"/>
    </source>
</evidence>
<dbReference type="Proteomes" id="UP000053859">
    <property type="component" value="Unassembled WGS sequence"/>
</dbReference>
<proteinExistence type="inferred from homology"/>
<name>A0A0K8PR86_STRAJ</name>
<reference evidence="5" key="1">
    <citation type="journal article" date="2015" name="Genome Announc.">
        <title>Draft Genome Sequence of Thiostrepton-Producing Streptomyces azureus ATCC 14921.</title>
        <authorList>
            <person name="Sakihara K."/>
            <person name="Maeda J."/>
            <person name="Tashiro K."/>
            <person name="Fujino Y."/>
            <person name="Kuhara S."/>
            <person name="Ohshima T."/>
            <person name="Ogata S."/>
            <person name="Doi K."/>
        </authorList>
    </citation>
    <scope>NUCLEOTIDE SEQUENCE [LARGE SCALE GENOMIC DNA]</scope>
    <source>
        <strain evidence="5">ATCC14921</strain>
    </source>
</reference>
<organism evidence="5 6">
    <name type="scientific">Streptomyces azureus</name>
    <dbReference type="NCBI Taxonomy" id="146537"/>
    <lineage>
        <taxon>Bacteria</taxon>
        <taxon>Bacillati</taxon>
        <taxon>Actinomycetota</taxon>
        <taxon>Actinomycetes</taxon>
        <taxon>Kitasatosporales</taxon>
        <taxon>Streptomycetaceae</taxon>
        <taxon>Streptomyces</taxon>
    </lineage>
</organism>
<accession>A0A0K8PR86</accession>
<dbReference type="Pfam" id="PF11999">
    <property type="entry name" value="Ice_binding"/>
    <property type="match status" value="1"/>
</dbReference>
<dbReference type="EMBL" id="DF968333">
    <property type="protein sequence ID" value="GAP50395.1"/>
    <property type="molecule type" value="Genomic_DNA"/>
</dbReference>
<evidence type="ECO:0000313" key="6">
    <source>
        <dbReference type="Proteomes" id="UP000053859"/>
    </source>
</evidence>
<dbReference type="PATRIC" id="fig|146537.3.peg.5526"/>
<feature type="compositionally biased region" description="Basic and acidic residues" evidence="3">
    <location>
        <begin position="405"/>
        <end position="436"/>
    </location>
</feature>
<dbReference type="InterPro" id="IPR021884">
    <property type="entry name" value="Ice-bd_prot"/>
</dbReference>
<evidence type="ECO:0008006" key="7">
    <source>
        <dbReference type="Google" id="ProtNLM"/>
    </source>
</evidence>
<feature type="chain" id="PRO_5039690656" description="Large tegument protein" evidence="4">
    <location>
        <begin position="30"/>
        <end position="436"/>
    </location>
</feature>
<evidence type="ECO:0000256" key="3">
    <source>
        <dbReference type="SAM" id="MobiDB-lite"/>
    </source>
</evidence>
<feature type="compositionally biased region" description="Low complexity" evidence="3">
    <location>
        <begin position="277"/>
        <end position="307"/>
    </location>
</feature>
<comment type="similarity">
    <text evidence="1">Belongs to the ice-binding protein family.</text>
</comment>
<keyword evidence="6" id="KW-1185">Reference proteome</keyword>
<keyword evidence="2 4" id="KW-0732">Signal</keyword>
<protein>
    <recommendedName>
        <fullName evidence="7">Large tegument protein</fullName>
    </recommendedName>
</protein>
<evidence type="ECO:0000256" key="1">
    <source>
        <dbReference type="ARBA" id="ARBA00005445"/>
    </source>
</evidence>
<evidence type="ECO:0000313" key="5">
    <source>
        <dbReference type="EMBL" id="GAP50395.1"/>
    </source>
</evidence>
<feature type="region of interest" description="Disordered" evidence="3">
    <location>
        <begin position="277"/>
        <end position="436"/>
    </location>
</feature>
<evidence type="ECO:0000256" key="4">
    <source>
        <dbReference type="SAM" id="SignalP"/>
    </source>
</evidence>
<feature type="compositionally biased region" description="Basic and acidic residues" evidence="3">
    <location>
        <begin position="315"/>
        <end position="395"/>
    </location>
</feature>
<dbReference type="AlphaFoldDB" id="A0A0K8PR86"/>